<gene>
    <name evidence="2" type="ORF">SAMN04488529_11770</name>
</gene>
<keyword evidence="1" id="KW-1133">Transmembrane helix</keyword>
<organism evidence="2 3">
    <name type="scientific">Clostridium gasigenes</name>
    <dbReference type="NCBI Taxonomy" id="94869"/>
    <lineage>
        <taxon>Bacteria</taxon>
        <taxon>Bacillati</taxon>
        <taxon>Bacillota</taxon>
        <taxon>Clostridia</taxon>
        <taxon>Eubacteriales</taxon>
        <taxon>Clostridiaceae</taxon>
        <taxon>Clostridium</taxon>
    </lineage>
</organism>
<dbReference type="OrthoDB" id="2873256at2"/>
<dbReference type="AlphaFoldDB" id="A0A1H0VM93"/>
<keyword evidence="1" id="KW-0812">Transmembrane</keyword>
<dbReference type="RefSeq" id="WP_089972889.1">
    <property type="nucleotide sequence ID" value="NZ_FNJM01000017.1"/>
</dbReference>
<dbReference type="EMBL" id="FNJM01000017">
    <property type="protein sequence ID" value="SDP79325.1"/>
    <property type="molecule type" value="Genomic_DNA"/>
</dbReference>
<evidence type="ECO:0000313" key="3">
    <source>
        <dbReference type="Proteomes" id="UP000198597"/>
    </source>
</evidence>
<evidence type="ECO:0000256" key="1">
    <source>
        <dbReference type="SAM" id="Phobius"/>
    </source>
</evidence>
<keyword evidence="1" id="KW-0472">Membrane</keyword>
<sequence>MIRKIVNNFNSPKMLLVKIASFITSMFPLSLFLVLKYYNEYTLFLGKIPRNIFANTLFIIEIFSIIYIIYFYKFKKTKGAVNVDKYHFENIIQQKNNTTNYLLANVLPVITLELDKTYNFIFFIVLFFLLGYMYVKNNMVHINPLYDFMNVKIYSCKIYKFSKNNPNIKIEIPNSTVISTIDIYGFDNSIYKGALLGDVLLVRE</sequence>
<accession>A0A1H0VM93</accession>
<feature type="transmembrane region" description="Helical" evidence="1">
    <location>
        <begin position="117"/>
        <end position="135"/>
    </location>
</feature>
<dbReference type="Proteomes" id="UP000198597">
    <property type="component" value="Unassembled WGS sequence"/>
</dbReference>
<evidence type="ECO:0000313" key="2">
    <source>
        <dbReference type="EMBL" id="SDP79325.1"/>
    </source>
</evidence>
<reference evidence="2 3" key="1">
    <citation type="submission" date="2016-10" db="EMBL/GenBank/DDBJ databases">
        <authorList>
            <person name="de Groot N.N."/>
        </authorList>
    </citation>
    <scope>NUCLEOTIDE SEQUENCE [LARGE SCALE GENOMIC DNA]</scope>
    <source>
        <strain evidence="2 3">DSM 12272</strain>
    </source>
</reference>
<protein>
    <submittedName>
        <fullName evidence="2">Uncharacterized protein</fullName>
    </submittedName>
</protein>
<name>A0A1H0VM93_9CLOT</name>
<feature type="transmembrane region" description="Helical" evidence="1">
    <location>
        <begin position="15"/>
        <end position="39"/>
    </location>
</feature>
<keyword evidence="3" id="KW-1185">Reference proteome</keyword>
<feature type="transmembrane region" description="Helical" evidence="1">
    <location>
        <begin position="51"/>
        <end position="72"/>
    </location>
</feature>
<proteinExistence type="predicted"/>